<dbReference type="PIRSF" id="PIRSF036794">
    <property type="entry name" value="UCP_erythr_ester"/>
    <property type="match status" value="1"/>
</dbReference>
<accession>A0A254TC92</accession>
<proteinExistence type="predicted"/>
<evidence type="ECO:0000313" key="1">
    <source>
        <dbReference type="EMBL" id="OWW18173.1"/>
    </source>
</evidence>
<dbReference type="Proteomes" id="UP000197535">
    <property type="component" value="Unassembled WGS sequence"/>
</dbReference>
<comment type="caution">
    <text evidence="1">The sequence shown here is derived from an EMBL/GenBank/DDBJ whole genome shotgun (WGS) entry which is preliminary data.</text>
</comment>
<dbReference type="InterPro" id="IPR014622">
    <property type="entry name" value="UCP036794_erythomycin"/>
</dbReference>
<dbReference type="SUPFAM" id="SSF159501">
    <property type="entry name" value="EreA/ChaN-like"/>
    <property type="match status" value="1"/>
</dbReference>
<dbReference type="OrthoDB" id="9810066at2"/>
<dbReference type="GO" id="GO:0046677">
    <property type="term" value="P:response to antibiotic"/>
    <property type="evidence" value="ECO:0007669"/>
    <property type="project" value="InterPro"/>
</dbReference>
<dbReference type="Gene3D" id="3.40.1660.10">
    <property type="entry name" value="EreA-like (biosynthetic domain)"/>
    <property type="match status" value="1"/>
</dbReference>
<keyword evidence="2" id="KW-1185">Reference proteome</keyword>
<sequence length="448" mass="51085">MSTPSIIEAIRNDAQVISPDGRLDFLIDDIGNASIVLLGEATHGTHEFYLLRAEISKRLITEKRFDAIAVEADWPDALRTSRFIQASARSSDATVDEALHGFERFPQWMWRNTDVVELLSWLRMHNLQRPDQRDKVGFYGLDLYSLRNSMDAVVRYLSQVDPEAARRARARYACFDHLAEDPQRYGYAASFGMRKDCEDEVIRQLVEMTNDGNRFVAIAGDAEADELFYAQQNARVAQNAEAYYRAMFQGRNQSWNLRDRHMAETLEALRSHLIAQKGRRPKIIVWAHNSHLGDARATEMGEHGQLNLGQLVREQYGSKESFLLGFTTHAGTVTAASDWDAPAERKTVRPSHPDSYERLFHDCGLGRFVVPLRRNSRLYGLLEEQRLERAIGVVYLPETERVSHYFHASLARQFDAVIHVDETRAVLPLERNVAHQAGDLPETYPSGI</sequence>
<dbReference type="PANTHER" id="PTHR31299">
    <property type="entry name" value="ESTERASE, PUTATIVE (AFU_ORTHOLOGUE AFUA_1G05850)-RELATED"/>
    <property type="match status" value="1"/>
</dbReference>
<gene>
    <name evidence="1" type="ORF">AYR66_02085</name>
</gene>
<dbReference type="RefSeq" id="WP_088710670.1">
    <property type="nucleotide sequence ID" value="NZ_LSTO01000019.1"/>
</dbReference>
<dbReference type="EMBL" id="LSTO01000019">
    <property type="protein sequence ID" value="OWW18173.1"/>
    <property type="molecule type" value="Genomic_DNA"/>
</dbReference>
<dbReference type="Pfam" id="PF05139">
    <property type="entry name" value="Erythro_esteras"/>
    <property type="match status" value="1"/>
</dbReference>
<organism evidence="1 2">
    <name type="scientific">Noviherbaspirillum denitrificans</name>
    <dbReference type="NCBI Taxonomy" id="1968433"/>
    <lineage>
        <taxon>Bacteria</taxon>
        <taxon>Pseudomonadati</taxon>
        <taxon>Pseudomonadota</taxon>
        <taxon>Betaproteobacteria</taxon>
        <taxon>Burkholderiales</taxon>
        <taxon>Oxalobacteraceae</taxon>
        <taxon>Noviherbaspirillum</taxon>
    </lineage>
</organism>
<dbReference type="InterPro" id="IPR007815">
    <property type="entry name" value="Emycin_Estase"/>
</dbReference>
<name>A0A254TC92_9BURK</name>
<dbReference type="Gene3D" id="3.30.1870.10">
    <property type="entry name" value="EreA-like, domain 2"/>
    <property type="match status" value="1"/>
</dbReference>
<protein>
    <submittedName>
        <fullName evidence="1">Erythromycin esterase</fullName>
    </submittedName>
</protein>
<dbReference type="PANTHER" id="PTHR31299:SF0">
    <property type="entry name" value="ESTERASE, PUTATIVE (AFU_ORTHOLOGUE AFUA_1G05850)-RELATED"/>
    <property type="match status" value="1"/>
</dbReference>
<dbReference type="CDD" id="cd14728">
    <property type="entry name" value="Ere-like"/>
    <property type="match status" value="1"/>
</dbReference>
<dbReference type="AlphaFoldDB" id="A0A254TC92"/>
<reference evidence="1 2" key="1">
    <citation type="submission" date="2016-02" db="EMBL/GenBank/DDBJ databases">
        <authorList>
            <person name="Wen L."/>
            <person name="He K."/>
            <person name="Yang H."/>
        </authorList>
    </citation>
    <scope>NUCLEOTIDE SEQUENCE [LARGE SCALE GENOMIC DNA]</scope>
    <source>
        <strain evidence="1 2">TSA40</strain>
    </source>
</reference>
<dbReference type="Gene3D" id="1.20.1440.30">
    <property type="entry name" value="Biosynthetic Protein domain"/>
    <property type="match status" value="1"/>
</dbReference>
<evidence type="ECO:0000313" key="2">
    <source>
        <dbReference type="Proteomes" id="UP000197535"/>
    </source>
</evidence>
<dbReference type="InterPro" id="IPR052036">
    <property type="entry name" value="Hydrolase/PRTase-associated"/>
</dbReference>